<keyword evidence="2" id="KW-0732">Signal</keyword>
<dbReference type="GO" id="GO:0015035">
    <property type="term" value="F:protein-disulfide reductase activity"/>
    <property type="evidence" value="ECO:0007669"/>
    <property type="project" value="TreeGrafter"/>
</dbReference>
<dbReference type="PANTHER" id="PTHR45663">
    <property type="entry name" value="GEO12009P1"/>
    <property type="match status" value="1"/>
</dbReference>
<protein>
    <submittedName>
        <fullName evidence="4">Thioredoxin fold domain-containing protein</fullName>
    </submittedName>
</protein>
<name>A0A9D6Z113_9BACT</name>
<evidence type="ECO:0000256" key="2">
    <source>
        <dbReference type="SAM" id="SignalP"/>
    </source>
</evidence>
<dbReference type="SUPFAM" id="SSF52833">
    <property type="entry name" value="Thioredoxin-like"/>
    <property type="match status" value="1"/>
</dbReference>
<dbReference type="Gene3D" id="3.40.30.10">
    <property type="entry name" value="Glutaredoxin"/>
    <property type="match status" value="1"/>
</dbReference>
<evidence type="ECO:0000259" key="3">
    <source>
        <dbReference type="PROSITE" id="PS51352"/>
    </source>
</evidence>
<dbReference type="AlphaFoldDB" id="A0A9D6Z113"/>
<dbReference type="Pfam" id="PF00085">
    <property type="entry name" value="Thioredoxin"/>
    <property type="match status" value="1"/>
</dbReference>
<dbReference type="EMBL" id="JACRDE010000360">
    <property type="protein sequence ID" value="MBI5250558.1"/>
    <property type="molecule type" value="Genomic_DNA"/>
</dbReference>
<organism evidence="4 5">
    <name type="scientific">Desulfomonile tiedjei</name>
    <dbReference type="NCBI Taxonomy" id="2358"/>
    <lineage>
        <taxon>Bacteria</taxon>
        <taxon>Pseudomonadati</taxon>
        <taxon>Thermodesulfobacteriota</taxon>
        <taxon>Desulfomonilia</taxon>
        <taxon>Desulfomonilales</taxon>
        <taxon>Desulfomonilaceae</taxon>
        <taxon>Desulfomonile</taxon>
    </lineage>
</organism>
<dbReference type="InterPro" id="IPR013766">
    <property type="entry name" value="Thioredoxin_domain"/>
</dbReference>
<sequence length="155" mass="16678">MKKFCIVVVLGIMMASLAIVSTGHAAEAKIDLKALAAKRVPILLEFGRGWCIPCKYMKPILDDTAKAYSGKAIVSTVDMDANKDLVRDFGIRMMPTQVFLSPDGKEFFRNEGTLEREQIAQVFQKMGVGAPGQQGALPAPVPQAMAPQGQGGAPR</sequence>
<reference evidence="4" key="1">
    <citation type="submission" date="2020-07" db="EMBL/GenBank/DDBJ databases">
        <title>Huge and variable diversity of episymbiotic CPR bacteria and DPANN archaea in groundwater ecosystems.</title>
        <authorList>
            <person name="He C.Y."/>
            <person name="Keren R."/>
            <person name="Whittaker M."/>
            <person name="Farag I.F."/>
            <person name="Doudna J."/>
            <person name="Cate J.H.D."/>
            <person name="Banfield J.F."/>
        </authorList>
    </citation>
    <scope>NUCLEOTIDE SEQUENCE</scope>
    <source>
        <strain evidence="4">NC_groundwater_1664_Pr3_B-0.1um_52_9</strain>
    </source>
</reference>
<accession>A0A9D6Z113</accession>
<evidence type="ECO:0000313" key="4">
    <source>
        <dbReference type="EMBL" id="MBI5250558.1"/>
    </source>
</evidence>
<feature type="signal peptide" evidence="2">
    <location>
        <begin position="1"/>
        <end position="25"/>
    </location>
</feature>
<dbReference type="InterPro" id="IPR036249">
    <property type="entry name" value="Thioredoxin-like_sf"/>
</dbReference>
<dbReference type="PANTHER" id="PTHR45663:SF11">
    <property type="entry name" value="GEO12009P1"/>
    <property type="match status" value="1"/>
</dbReference>
<feature type="chain" id="PRO_5039720271" evidence="2">
    <location>
        <begin position="26"/>
        <end position="155"/>
    </location>
</feature>
<evidence type="ECO:0000313" key="5">
    <source>
        <dbReference type="Proteomes" id="UP000807825"/>
    </source>
</evidence>
<feature type="region of interest" description="Disordered" evidence="1">
    <location>
        <begin position="131"/>
        <end position="155"/>
    </location>
</feature>
<dbReference type="CDD" id="cd02947">
    <property type="entry name" value="TRX_family"/>
    <property type="match status" value="1"/>
</dbReference>
<gene>
    <name evidence="4" type="ORF">HY912_13790</name>
</gene>
<dbReference type="PROSITE" id="PS51352">
    <property type="entry name" value="THIOREDOXIN_2"/>
    <property type="match status" value="1"/>
</dbReference>
<dbReference type="GO" id="GO:0045454">
    <property type="term" value="P:cell redox homeostasis"/>
    <property type="evidence" value="ECO:0007669"/>
    <property type="project" value="TreeGrafter"/>
</dbReference>
<comment type="caution">
    <text evidence="4">The sequence shown here is derived from an EMBL/GenBank/DDBJ whole genome shotgun (WGS) entry which is preliminary data.</text>
</comment>
<evidence type="ECO:0000256" key="1">
    <source>
        <dbReference type="SAM" id="MobiDB-lite"/>
    </source>
</evidence>
<feature type="domain" description="Thioredoxin" evidence="3">
    <location>
        <begin position="12"/>
        <end position="128"/>
    </location>
</feature>
<proteinExistence type="predicted"/>
<dbReference type="GO" id="GO:0005829">
    <property type="term" value="C:cytosol"/>
    <property type="evidence" value="ECO:0007669"/>
    <property type="project" value="TreeGrafter"/>
</dbReference>
<dbReference type="Proteomes" id="UP000807825">
    <property type="component" value="Unassembled WGS sequence"/>
</dbReference>